<reference evidence="5 6" key="1">
    <citation type="submission" date="2019-03" db="EMBL/GenBank/DDBJ databases">
        <title>Genomic Encyclopedia of Type Strains, Phase IV (KMG-IV): sequencing the most valuable type-strain genomes for metagenomic binning, comparative biology and taxonomic classification.</title>
        <authorList>
            <person name="Goeker M."/>
        </authorList>
    </citation>
    <scope>NUCLEOTIDE SEQUENCE [LARGE SCALE GENOMIC DNA]</scope>
    <source>
        <strain evidence="5 6">DSM 24591</strain>
    </source>
</reference>
<dbReference type="Pfam" id="PF00392">
    <property type="entry name" value="GntR"/>
    <property type="match status" value="1"/>
</dbReference>
<evidence type="ECO:0000256" key="3">
    <source>
        <dbReference type="ARBA" id="ARBA00023163"/>
    </source>
</evidence>
<keyword evidence="6" id="KW-1185">Reference proteome</keyword>
<feature type="domain" description="HTH gntR-type" evidence="4">
    <location>
        <begin position="15"/>
        <end position="82"/>
    </location>
</feature>
<dbReference type="SMART" id="SM00345">
    <property type="entry name" value="HTH_GNTR"/>
    <property type="match status" value="1"/>
</dbReference>
<protein>
    <submittedName>
        <fullName evidence="5">GntR family transcriptional regulator</fullName>
    </submittedName>
</protein>
<dbReference type="PANTHER" id="PTHR43537">
    <property type="entry name" value="TRANSCRIPTIONAL REGULATOR, GNTR FAMILY"/>
    <property type="match status" value="1"/>
</dbReference>
<dbReference type="InterPro" id="IPR011711">
    <property type="entry name" value="GntR_C"/>
</dbReference>
<keyword evidence="1" id="KW-0805">Transcription regulation</keyword>
<sequence length="257" mass="28597">MGKEKGGLPESLASISATDRVRREIEARIVAGLLPPGAQLDEGRLSRIFSISRTPVREALLQLQVLGFVRIAARSGTYVVQLSAGELADIFESLAYAEGLCARLVVQRIGSAQIKDLRLLHKEGKRAVTRKSLDDYSAYNKAFHELFYANCGNAYLINQITQMRKRTNPYRMRHFDYTDRMASSWFEHDRLLLAVVNKDEHGAAREATEHILVGGKDFCDLVAASPEYLQFDPDTSAAWDCGIADMPSVFAPTPPVH</sequence>
<dbReference type="GO" id="GO:0003700">
    <property type="term" value="F:DNA-binding transcription factor activity"/>
    <property type="evidence" value="ECO:0007669"/>
    <property type="project" value="InterPro"/>
</dbReference>
<dbReference type="SMART" id="SM00895">
    <property type="entry name" value="FCD"/>
    <property type="match status" value="1"/>
</dbReference>
<dbReference type="SUPFAM" id="SSF46785">
    <property type="entry name" value="Winged helix' DNA-binding domain"/>
    <property type="match status" value="1"/>
</dbReference>
<dbReference type="SUPFAM" id="SSF48008">
    <property type="entry name" value="GntR ligand-binding domain-like"/>
    <property type="match status" value="1"/>
</dbReference>
<keyword evidence="2" id="KW-0238">DNA-binding</keyword>
<dbReference type="InterPro" id="IPR000524">
    <property type="entry name" value="Tscrpt_reg_HTH_GntR"/>
</dbReference>
<evidence type="ECO:0000256" key="1">
    <source>
        <dbReference type="ARBA" id="ARBA00023015"/>
    </source>
</evidence>
<dbReference type="Pfam" id="PF07729">
    <property type="entry name" value="FCD"/>
    <property type="match status" value="1"/>
</dbReference>
<evidence type="ECO:0000313" key="6">
    <source>
        <dbReference type="Proteomes" id="UP000295525"/>
    </source>
</evidence>
<evidence type="ECO:0000313" key="5">
    <source>
        <dbReference type="EMBL" id="TCT07359.1"/>
    </source>
</evidence>
<keyword evidence="3" id="KW-0804">Transcription</keyword>
<evidence type="ECO:0000259" key="4">
    <source>
        <dbReference type="PROSITE" id="PS50949"/>
    </source>
</evidence>
<dbReference type="Gene3D" id="1.10.10.10">
    <property type="entry name" value="Winged helix-like DNA-binding domain superfamily/Winged helix DNA-binding domain"/>
    <property type="match status" value="1"/>
</dbReference>
<dbReference type="InterPro" id="IPR036388">
    <property type="entry name" value="WH-like_DNA-bd_sf"/>
</dbReference>
<accession>A0A4R3M518</accession>
<evidence type="ECO:0000256" key="2">
    <source>
        <dbReference type="ARBA" id="ARBA00023125"/>
    </source>
</evidence>
<dbReference type="Gene3D" id="1.20.120.530">
    <property type="entry name" value="GntR ligand-binding domain-like"/>
    <property type="match status" value="1"/>
</dbReference>
<dbReference type="GO" id="GO:0003677">
    <property type="term" value="F:DNA binding"/>
    <property type="evidence" value="ECO:0007669"/>
    <property type="project" value="UniProtKB-KW"/>
</dbReference>
<dbReference type="InterPro" id="IPR036390">
    <property type="entry name" value="WH_DNA-bd_sf"/>
</dbReference>
<comment type="caution">
    <text evidence="5">The sequence shown here is derived from an EMBL/GenBank/DDBJ whole genome shotgun (WGS) entry which is preliminary data.</text>
</comment>
<dbReference type="PANTHER" id="PTHR43537:SF49">
    <property type="entry name" value="TRANSCRIPTIONAL REGULATORY PROTEIN"/>
    <property type="match status" value="1"/>
</dbReference>
<dbReference type="CDD" id="cd07377">
    <property type="entry name" value="WHTH_GntR"/>
    <property type="match status" value="1"/>
</dbReference>
<name>A0A4R3M518_9BURK</name>
<dbReference type="InterPro" id="IPR008920">
    <property type="entry name" value="TF_FadR/GntR_C"/>
</dbReference>
<organism evidence="5 6">
    <name type="scientific">Paralcaligenes ureilyticus</name>
    <dbReference type="NCBI Taxonomy" id="627131"/>
    <lineage>
        <taxon>Bacteria</taxon>
        <taxon>Pseudomonadati</taxon>
        <taxon>Pseudomonadota</taxon>
        <taxon>Betaproteobacteria</taxon>
        <taxon>Burkholderiales</taxon>
        <taxon>Alcaligenaceae</taxon>
        <taxon>Paralcaligenes</taxon>
    </lineage>
</organism>
<dbReference type="Proteomes" id="UP000295525">
    <property type="component" value="Unassembled WGS sequence"/>
</dbReference>
<gene>
    <name evidence="5" type="ORF">EDC26_10683</name>
</gene>
<proteinExistence type="predicted"/>
<dbReference type="EMBL" id="SMAJ01000006">
    <property type="protein sequence ID" value="TCT07359.1"/>
    <property type="molecule type" value="Genomic_DNA"/>
</dbReference>
<dbReference type="AlphaFoldDB" id="A0A4R3M518"/>
<dbReference type="PROSITE" id="PS50949">
    <property type="entry name" value="HTH_GNTR"/>
    <property type="match status" value="1"/>
</dbReference>